<feature type="transmembrane region" description="Helical" evidence="6">
    <location>
        <begin position="203"/>
        <end position="223"/>
    </location>
</feature>
<proteinExistence type="inferred from homology"/>
<dbReference type="SUPFAM" id="SSF103473">
    <property type="entry name" value="MFS general substrate transporter"/>
    <property type="match status" value="1"/>
</dbReference>
<comment type="similarity">
    <text evidence="2">Belongs to the major facilitator superfamily. Proton-dependent oligopeptide transporter (POT/PTR) (TC 2.A.17) family.</text>
</comment>
<feature type="transmembrane region" description="Helical" evidence="6">
    <location>
        <begin position="483"/>
        <end position="504"/>
    </location>
</feature>
<evidence type="ECO:0000313" key="7">
    <source>
        <dbReference type="EMBL" id="THU53664.1"/>
    </source>
</evidence>
<keyword evidence="4 6" id="KW-1133">Transmembrane helix</keyword>
<name>A0A4S8IZ34_MUSBA</name>
<dbReference type="Pfam" id="PF00854">
    <property type="entry name" value="PTR2"/>
    <property type="match status" value="1"/>
</dbReference>
<comment type="subcellular location">
    <subcellularLocation>
        <location evidence="1">Membrane</location>
        <topology evidence="1">Multi-pass membrane protein</topology>
    </subcellularLocation>
</comment>
<keyword evidence="8" id="KW-1185">Reference proteome</keyword>
<feature type="transmembrane region" description="Helical" evidence="6">
    <location>
        <begin position="29"/>
        <end position="53"/>
    </location>
</feature>
<organism evidence="7 8">
    <name type="scientific">Musa balbisiana</name>
    <name type="common">Banana</name>
    <dbReference type="NCBI Taxonomy" id="52838"/>
    <lineage>
        <taxon>Eukaryota</taxon>
        <taxon>Viridiplantae</taxon>
        <taxon>Streptophyta</taxon>
        <taxon>Embryophyta</taxon>
        <taxon>Tracheophyta</taxon>
        <taxon>Spermatophyta</taxon>
        <taxon>Magnoliopsida</taxon>
        <taxon>Liliopsida</taxon>
        <taxon>Zingiberales</taxon>
        <taxon>Musaceae</taxon>
        <taxon>Musa</taxon>
    </lineage>
</organism>
<dbReference type="EMBL" id="PYDT01000008">
    <property type="protein sequence ID" value="THU53664.1"/>
    <property type="molecule type" value="Genomic_DNA"/>
</dbReference>
<feature type="transmembrane region" description="Helical" evidence="6">
    <location>
        <begin position="524"/>
        <end position="546"/>
    </location>
</feature>
<feature type="transmembrane region" description="Helical" evidence="6">
    <location>
        <begin position="326"/>
        <end position="349"/>
    </location>
</feature>
<dbReference type="PANTHER" id="PTHR11654">
    <property type="entry name" value="OLIGOPEPTIDE TRANSPORTER-RELATED"/>
    <property type="match status" value="1"/>
</dbReference>
<dbReference type="InterPro" id="IPR000109">
    <property type="entry name" value="POT_fam"/>
</dbReference>
<keyword evidence="5 6" id="KW-0472">Membrane</keyword>
<dbReference type="GO" id="GO:0016020">
    <property type="term" value="C:membrane"/>
    <property type="evidence" value="ECO:0007669"/>
    <property type="project" value="UniProtKB-SubCell"/>
</dbReference>
<feature type="transmembrane region" description="Helical" evidence="6">
    <location>
        <begin position="138"/>
        <end position="163"/>
    </location>
</feature>
<feature type="transmembrane region" description="Helical" evidence="6">
    <location>
        <begin position="175"/>
        <end position="197"/>
    </location>
</feature>
<evidence type="ECO:0000256" key="4">
    <source>
        <dbReference type="ARBA" id="ARBA00022989"/>
    </source>
</evidence>
<evidence type="ECO:0000256" key="5">
    <source>
        <dbReference type="ARBA" id="ARBA00023136"/>
    </source>
</evidence>
<accession>A0A4S8IZ34</accession>
<evidence type="ECO:0000256" key="2">
    <source>
        <dbReference type="ARBA" id="ARBA00005982"/>
    </source>
</evidence>
<evidence type="ECO:0000256" key="1">
    <source>
        <dbReference type="ARBA" id="ARBA00004141"/>
    </source>
</evidence>
<reference evidence="7 8" key="1">
    <citation type="journal article" date="2019" name="Nat. Plants">
        <title>Genome sequencing of Musa balbisiana reveals subgenome evolution and function divergence in polyploid bananas.</title>
        <authorList>
            <person name="Yao X."/>
        </authorList>
    </citation>
    <scope>NUCLEOTIDE SEQUENCE [LARGE SCALE GENOMIC DNA]</scope>
    <source>
        <strain evidence="8">cv. DH-PKW</strain>
        <tissue evidence="7">Leaves</tissue>
    </source>
</reference>
<evidence type="ECO:0000256" key="3">
    <source>
        <dbReference type="ARBA" id="ARBA00022692"/>
    </source>
</evidence>
<dbReference type="InterPro" id="IPR036259">
    <property type="entry name" value="MFS_trans_sf"/>
</dbReference>
<gene>
    <name evidence="7" type="ORF">C4D60_Mb10t16830</name>
</gene>
<evidence type="ECO:0000256" key="6">
    <source>
        <dbReference type="SAM" id="Phobius"/>
    </source>
</evidence>
<keyword evidence="3 6" id="KW-0812">Transmembrane</keyword>
<dbReference type="AlphaFoldDB" id="A0A4S8IZ34"/>
<protein>
    <submittedName>
        <fullName evidence="7">Uncharacterized protein</fullName>
    </submittedName>
</protein>
<sequence>MEEGASERSKLIVNEAQNANKGGWITVPFIIGSMLGQGLALTGAMGNLVVYLIKEYNFKAVDAAQIGNIVQGCTSLAPLAGAVVSDAFFGCYPVVVFSAIVSFVSLILFTLTAAFRSLQPPPCASISDACVPSAGQLAFLYTAVGLMVVGSGGTQFNMLTFGAYQFDSVGDRDVFFNWSIVVMYAVSIIGSTSIVFVEDSISWALGFGVSAAANAIAVVLVLLGSKHYRRPAACGSPFTGLARVAVAAIRKWDVVVAEDDSKYAHGTSEFEESINLRPSQRFSFLNRAAWICHGDTRPDGSIAKPWSLCTVQQVEDFKSLLRIFPLWSASILLSVSIGIQLILTVLQALTMDRSLGPRFSIPAGSMVVSSLVSTVVSLLLLDRLILPLWQKLSPHPPRPLRRIGLGHIINTAGIAASALVERKRASIVRSHQPESQHGDWVVPMTELWLVLPLAVTGVADALHFPGQVALYFQAFPRSLKSTATGMMALIIALGFYLSAAMVDMSRRVTGWLQDDINGSKVENVYWLVAGLTLVNFGYYVLCAKLYE</sequence>
<dbReference type="GO" id="GO:0022857">
    <property type="term" value="F:transmembrane transporter activity"/>
    <property type="evidence" value="ECO:0007669"/>
    <property type="project" value="InterPro"/>
</dbReference>
<dbReference type="Proteomes" id="UP000317650">
    <property type="component" value="Chromosome 10"/>
</dbReference>
<evidence type="ECO:0000313" key="8">
    <source>
        <dbReference type="Proteomes" id="UP000317650"/>
    </source>
</evidence>
<dbReference type="Gene3D" id="1.20.1250.20">
    <property type="entry name" value="MFS general substrate transporter like domains"/>
    <property type="match status" value="1"/>
</dbReference>
<feature type="transmembrane region" description="Helical" evidence="6">
    <location>
        <begin position="94"/>
        <end position="118"/>
    </location>
</feature>
<feature type="transmembrane region" description="Helical" evidence="6">
    <location>
        <begin position="361"/>
        <end position="381"/>
    </location>
</feature>
<comment type="caution">
    <text evidence="7">The sequence shown here is derived from an EMBL/GenBank/DDBJ whole genome shotgun (WGS) entry which is preliminary data.</text>
</comment>